<evidence type="ECO:0000259" key="5">
    <source>
        <dbReference type="PROSITE" id="PS50110"/>
    </source>
</evidence>
<accession>A0ABS1HQ27</accession>
<dbReference type="SMART" id="SM00448">
    <property type="entry name" value="REC"/>
    <property type="match status" value="1"/>
</dbReference>
<evidence type="ECO:0000256" key="1">
    <source>
        <dbReference type="ARBA" id="ARBA00000085"/>
    </source>
</evidence>
<dbReference type="EC" id="2.7.13.3" evidence="2"/>
<dbReference type="CDD" id="cd00082">
    <property type="entry name" value="HisKA"/>
    <property type="match status" value="1"/>
</dbReference>
<comment type="catalytic activity">
    <reaction evidence="1">
        <text>ATP + protein L-histidine = ADP + protein N-phospho-L-histidine.</text>
        <dbReference type="EC" id="2.7.13.3"/>
    </reaction>
</comment>
<feature type="domain" description="Response regulatory" evidence="5">
    <location>
        <begin position="8"/>
        <end position="125"/>
    </location>
</feature>
<dbReference type="RefSeq" id="WP_200466998.1">
    <property type="nucleotide sequence ID" value="NZ_JAENRR010000091.1"/>
</dbReference>
<dbReference type="Gene3D" id="1.10.287.130">
    <property type="match status" value="1"/>
</dbReference>
<dbReference type="Pfam" id="PF00072">
    <property type="entry name" value="Response_reg"/>
    <property type="match status" value="1"/>
</dbReference>
<reference evidence="6 7" key="1">
    <citation type="submission" date="2021-01" db="EMBL/GenBank/DDBJ databases">
        <title>Carboxyliciviraga sp.nov., isolated from coastal sediments.</title>
        <authorList>
            <person name="Lu D."/>
            <person name="Zhang T."/>
        </authorList>
    </citation>
    <scope>NUCLEOTIDE SEQUENCE [LARGE SCALE GENOMIC DNA]</scope>
    <source>
        <strain evidence="6 7">N1Y132</strain>
    </source>
</reference>
<keyword evidence="6" id="KW-0418">Kinase</keyword>
<dbReference type="Proteomes" id="UP000605676">
    <property type="component" value="Unassembled WGS sequence"/>
</dbReference>
<evidence type="ECO:0000256" key="3">
    <source>
        <dbReference type="ARBA" id="ARBA00022553"/>
    </source>
</evidence>
<dbReference type="SMART" id="SM00388">
    <property type="entry name" value="HisKA"/>
    <property type="match status" value="1"/>
</dbReference>
<gene>
    <name evidence="6" type="ORF">JIV24_20730</name>
</gene>
<dbReference type="PROSITE" id="PS50110">
    <property type="entry name" value="RESPONSE_REGULATORY"/>
    <property type="match status" value="1"/>
</dbReference>
<dbReference type="InterPro" id="IPR003661">
    <property type="entry name" value="HisK_dim/P_dom"/>
</dbReference>
<comment type="caution">
    <text evidence="6">The sequence shown here is derived from an EMBL/GenBank/DDBJ whole genome shotgun (WGS) entry which is preliminary data.</text>
</comment>
<evidence type="ECO:0000256" key="4">
    <source>
        <dbReference type="PROSITE-ProRule" id="PRU00169"/>
    </source>
</evidence>
<dbReference type="InterPro" id="IPR001789">
    <property type="entry name" value="Sig_transdc_resp-reg_receiver"/>
</dbReference>
<proteinExistence type="predicted"/>
<dbReference type="SUPFAM" id="SSF52172">
    <property type="entry name" value="CheY-like"/>
    <property type="match status" value="1"/>
</dbReference>
<organism evidence="6 7">
    <name type="scientific">Carboxylicivirga marina</name>
    <dbReference type="NCBI Taxonomy" id="2800988"/>
    <lineage>
        <taxon>Bacteria</taxon>
        <taxon>Pseudomonadati</taxon>
        <taxon>Bacteroidota</taxon>
        <taxon>Bacteroidia</taxon>
        <taxon>Marinilabiliales</taxon>
        <taxon>Marinilabiliaceae</taxon>
        <taxon>Carboxylicivirga</taxon>
    </lineage>
</organism>
<name>A0ABS1HQ27_9BACT</name>
<protein>
    <recommendedName>
        <fullName evidence="2">histidine kinase</fullName>
        <ecNumber evidence="2">2.7.13.3</ecNumber>
    </recommendedName>
</protein>
<keyword evidence="3 4" id="KW-0597">Phosphoprotein</keyword>
<keyword evidence="7" id="KW-1185">Reference proteome</keyword>
<dbReference type="PANTHER" id="PTHR43547">
    <property type="entry name" value="TWO-COMPONENT HISTIDINE KINASE"/>
    <property type="match status" value="1"/>
</dbReference>
<dbReference type="Gene3D" id="3.40.50.2300">
    <property type="match status" value="1"/>
</dbReference>
<dbReference type="InterPro" id="IPR011006">
    <property type="entry name" value="CheY-like_superfamily"/>
</dbReference>
<dbReference type="Pfam" id="PF00512">
    <property type="entry name" value="HisKA"/>
    <property type="match status" value="1"/>
</dbReference>
<sequence>MMESSVRNVLIVDDIIDNVKIIENLLLKNERVNTYIATSGEQALGISRNICFDLMLIDVRMPDMDGIETVRKLKSQTPNKDVPVLFLVAKMDKDGISRVFENGGADIIYKPFHYESSLARIKVHLDAFCQKIQLKKMLKVRDRFFTVLAHDLRAPFTSILGLSEILHHRFDQLDHEDRKTQLKVLYESSNKAFELLSELLEWGANLKSVMTFNPERQNLLAIVEECQTILKYLLNEKNILFETSVDKACVVMADQTC</sequence>
<dbReference type="EMBL" id="JAENRR010000091">
    <property type="protein sequence ID" value="MBK3519779.1"/>
    <property type="molecule type" value="Genomic_DNA"/>
</dbReference>
<evidence type="ECO:0000256" key="2">
    <source>
        <dbReference type="ARBA" id="ARBA00012438"/>
    </source>
</evidence>
<dbReference type="GO" id="GO:0016301">
    <property type="term" value="F:kinase activity"/>
    <property type="evidence" value="ECO:0007669"/>
    <property type="project" value="UniProtKB-KW"/>
</dbReference>
<evidence type="ECO:0000313" key="6">
    <source>
        <dbReference type="EMBL" id="MBK3519779.1"/>
    </source>
</evidence>
<evidence type="ECO:0000313" key="7">
    <source>
        <dbReference type="Proteomes" id="UP000605676"/>
    </source>
</evidence>
<keyword evidence="6" id="KW-0808">Transferase</keyword>
<feature type="modified residue" description="4-aspartylphosphate" evidence="4">
    <location>
        <position position="58"/>
    </location>
</feature>
<dbReference type="PANTHER" id="PTHR43547:SF2">
    <property type="entry name" value="HYBRID SIGNAL TRANSDUCTION HISTIDINE KINASE C"/>
    <property type="match status" value="1"/>
</dbReference>